<keyword evidence="2" id="KW-0808">Transferase</keyword>
<comment type="caution">
    <text evidence="2">The sequence shown here is derived from an EMBL/GenBank/DDBJ whole genome shotgun (WGS) entry which is preliminary data.</text>
</comment>
<proteinExistence type="predicted"/>
<evidence type="ECO:0000313" key="2">
    <source>
        <dbReference type="EMBL" id="PUA37178.1"/>
    </source>
</evidence>
<dbReference type="Gene3D" id="3.40.630.30">
    <property type="match status" value="1"/>
</dbReference>
<sequence>MTDRDHSTCGREIIRLGTAHATQARDILPKAFSDDPMFRHLFPGAKRSVHIGHFFSFLFHKSLLLQEMLIGVQEQGTLRGAACVELPTSYKDAGFLAKARFLCRAIGLLCQVPPRSFALINEYMRLTTSVRPSVPHHYLVFVGVDPEHQGTGLGKLLLNEIHALADADPTSAGIGLDTENEDNVLLYERFGYRLVEKRKLGAVTIYCMFRPRP</sequence>
<evidence type="ECO:0000313" key="3">
    <source>
        <dbReference type="Proteomes" id="UP000244184"/>
    </source>
</evidence>
<dbReference type="PANTHER" id="PTHR42791">
    <property type="entry name" value="GNAT FAMILY ACETYLTRANSFERASE"/>
    <property type="match status" value="1"/>
</dbReference>
<dbReference type="Pfam" id="PF13508">
    <property type="entry name" value="Acetyltransf_7"/>
    <property type="match status" value="1"/>
</dbReference>
<organism evidence="2 3">
    <name type="scientific">Paenibacillus elgii</name>
    <dbReference type="NCBI Taxonomy" id="189691"/>
    <lineage>
        <taxon>Bacteria</taxon>
        <taxon>Bacillati</taxon>
        <taxon>Bacillota</taxon>
        <taxon>Bacilli</taxon>
        <taxon>Bacillales</taxon>
        <taxon>Paenibacillaceae</taxon>
        <taxon>Paenibacillus</taxon>
    </lineage>
</organism>
<dbReference type="Proteomes" id="UP000244184">
    <property type="component" value="Unassembled WGS sequence"/>
</dbReference>
<feature type="domain" description="N-acetyltransferase" evidence="1">
    <location>
        <begin position="25"/>
        <end position="213"/>
    </location>
</feature>
<reference evidence="2 3" key="1">
    <citation type="submission" date="2018-03" db="EMBL/GenBank/DDBJ databases">
        <title>Genome sequence of Paenibacillus elgii strain AC13 an antimicrobial compound producing bacteria.</title>
        <authorList>
            <person name="Kurokawa A.S."/>
            <person name="Araujo J.F."/>
            <person name="Costa R.A."/>
            <person name="Ortega D.B."/>
            <person name="Pires A.S."/>
            <person name="Pappas G.J.Jr."/>
            <person name="Franco O.L."/>
            <person name="Barreto C."/>
            <person name="Magalhaes B.S."/>
            <person name="Kruger R.H."/>
        </authorList>
    </citation>
    <scope>NUCLEOTIDE SEQUENCE [LARGE SCALE GENOMIC DNA]</scope>
    <source>
        <strain evidence="2 3">AC13</strain>
    </source>
</reference>
<protein>
    <submittedName>
        <fullName evidence="2">GNAT family N-acetyltransferase</fullName>
    </submittedName>
</protein>
<dbReference type="EMBL" id="PYHP01000061">
    <property type="protein sequence ID" value="PUA37178.1"/>
    <property type="molecule type" value="Genomic_DNA"/>
</dbReference>
<accession>A0A2T6FZ38</accession>
<name>A0A2T6FZ38_9BACL</name>
<dbReference type="InterPro" id="IPR000182">
    <property type="entry name" value="GNAT_dom"/>
</dbReference>
<dbReference type="RefSeq" id="WP_108533156.1">
    <property type="nucleotide sequence ID" value="NZ_PYHP01000061.1"/>
</dbReference>
<dbReference type="PROSITE" id="PS51186">
    <property type="entry name" value="GNAT"/>
    <property type="match status" value="1"/>
</dbReference>
<dbReference type="InterPro" id="IPR052523">
    <property type="entry name" value="Trichothecene_AcTrans"/>
</dbReference>
<evidence type="ECO:0000259" key="1">
    <source>
        <dbReference type="PROSITE" id="PS51186"/>
    </source>
</evidence>
<dbReference type="GO" id="GO:0016747">
    <property type="term" value="F:acyltransferase activity, transferring groups other than amino-acyl groups"/>
    <property type="evidence" value="ECO:0007669"/>
    <property type="project" value="InterPro"/>
</dbReference>
<dbReference type="CDD" id="cd04301">
    <property type="entry name" value="NAT_SF"/>
    <property type="match status" value="1"/>
</dbReference>
<gene>
    <name evidence="2" type="ORF">C8Z91_21725</name>
</gene>
<dbReference type="PANTHER" id="PTHR42791:SF1">
    <property type="entry name" value="N-ACETYLTRANSFERASE DOMAIN-CONTAINING PROTEIN"/>
    <property type="match status" value="1"/>
</dbReference>
<dbReference type="AlphaFoldDB" id="A0A2T6FZ38"/>
<dbReference type="SUPFAM" id="SSF55729">
    <property type="entry name" value="Acyl-CoA N-acyltransferases (Nat)"/>
    <property type="match status" value="1"/>
</dbReference>
<dbReference type="InterPro" id="IPR016181">
    <property type="entry name" value="Acyl_CoA_acyltransferase"/>
</dbReference>